<organism evidence="2 3">
    <name type="scientific">Bursaphelenchus xylophilus</name>
    <name type="common">Pinewood nematode worm</name>
    <name type="synonym">Aphelenchoides xylophilus</name>
    <dbReference type="NCBI Taxonomy" id="6326"/>
    <lineage>
        <taxon>Eukaryota</taxon>
        <taxon>Metazoa</taxon>
        <taxon>Ecdysozoa</taxon>
        <taxon>Nematoda</taxon>
        <taxon>Chromadorea</taxon>
        <taxon>Rhabditida</taxon>
        <taxon>Tylenchina</taxon>
        <taxon>Tylenchomorpha</taxon>
        <taxon>Aphelenchoidea</taxon>
        <taxon>Aphelenchoididae</taxon>
        <taxon>Bursaphelenchus</taxon>
    </lineage>
</organism>
<dbReference type="EMBL" id="CAJFDI010000003">
    <property type="protein sequence ID" value="CAD5223294.1"/>
    <property type="molecule type" value="Genomic_DNA"/>
</dbReference>
<evidence type="ECO:0000313" key="2">
    <source>
        <dbReference type="EMBL" id="CAD5223294.1"/>
    </source>
</evidence>
<dbReference type="EMBL" id="CAJFCV020000003">
    <property type="protein sequence ID" value="CAG9112032.1"/>
    <property type="molecule type" value="Genomic_DNA"/>
</dbReference>
<dbReference type="AlphaFoldDB" id="A0A7I8WFN8"/>
<protein>
    <submittedName>
        <fullName evidence="2">(pine wood nematode) hypothetical protein</fullName>
    </submittedName>
</protein>
<dbReference type="Proteomes" id="UP000582659">
    <property type="component" value="Unassembled WGS sequence"/>
</dbReference>
<feature type="coiled-coil region" evidence="1">
    <location>
        <begin position="517"/>
        <end position="544"/>
    </location>
</feature>
<gene>
    <name evidence="2" type="ORF">BXYJ_LOCUS7907</name>
</gene>
<comment type="caution">
    <text evidence="2">The sequence shown here is derived from an EMBL/GenBank/DDBJ whole genome shotgun (WGS) entry which is preliminary data.</text>
</comment>
<name>A0A7I8WFN8_BURXY</name>
<evidence type="ECO:0000313" key="3">
    <source>
        <dbReference type="Proteomes" id="UP000659654"/>
    </source>
</evidence>
<reference evidence="2" key="1">
    <citation type="submission" date="2020-09" db="EMBL/GenBank/DDBJ databases">
        <authorList>
            <person name="Kikuchi T."/>
        </authorList>
    </citation>
    <scope>NUCLEOTIDE SEQUENCE</scope>
    <source>
        <strain evidence="2">Ka4C1</strain>
    </source>
</reference>
<dbReference type="Proteomes" id="UP000659654">
    <property type="component" value="Unassembled WGS sequence"/>
</dbReference>
<dbReference type="SMR" id="A0A7I8WFN8"/>
<sequence length="753" mass="84699">MAGDNMSDIGKLAEAVDRIKTTFASLDARLDQAEAAAGESATLTSTIAAVQEQLQELLASKPQPQTPVVVPKPAIPADITPFAAQFQLYNLQSILGKLTGREKPADVEKFFITFRLNSSTLTAVQRESVLLSKLFDSALSLFERSRRQLGDVPFDVLLEDFERQMKNRVSGAKNFTADFIKPLIRRPGMPIQEFADKVYDITLKAFPTVDGLTLEKMAVEKFLAGVNSRDVQLALSSARCVDLSYQAMVNVAIRAESVQYTRPSPQQGIGFGNRDNSHPQQQLNLNQREAQGNDQETRTVKERMVPGHKKRQLCNYCHRGYHNPAQCNVKADQERKRIRKIPSSAPINLNLSTQSQSDPTISHIVSYNPPIIQNADTEPQISEETSDLDSHRLATESSPLVIERTEEVNNLPEEERYNDILSAQLAHSAEFDRQLLSISPNMDVVLPPKLLSQDEAYRQFQLQQQGGYLQPILPQISIPDQDQLVNSNEVHLPTEPSSTDRSQKANIDEANLDAYTVNFVKGLIEKSERRRQELEEENLRFIQSQNAVKINLEEEIWNFETLFEEDTQASGDGKETDFTPDLAGTVFSSWTKVKNENNVDFPDILENSMFKSWTMNQKWLKKDIVPARTDGFEYLKDSCYFDWSSYSDADRKERILDSRNTENATSAPAFRGKGCKFKTASINEIVAQEKSDSSSANFPCIRIQKPRSGSIAALIEPPDSSPRMDIWSSLQGQRRKARRDLEKGLEKVALCGK</sequence>
<proteinExistence type="predicted"/>
<evidence type="ECO:0000256" key="1">
    <source>
        <dbReference type="SAM" id="Coils"/>
    </source>
</evidence>
<keyword evidence="1" id="KW-0175">Coiled coil</keyword>
<accession>A0A7I8WFN8</accession>
<keyword evidence="3" id="KW-1185">Reference proteome</keyword>